<gene>
    <name evidence="1" type="ORF">GCM10010246_69230</name>
</gene>
<dbReference type="GO" id="GO:0003677">
    <property type="term" value="F:DNA binding"/>
    <property type="evidence" value="ECO:0007669"/>
    <property type="project" value="UniProtKB-KW"/>
</dbReference>
<accession>A0ABN3H132</accession>
<dbReference type="Proteomes" id="UP001500253">
    <property type="component" value="Unassembled WGS sequence"/>
</dbReference>
<dbReference type="InterPro" id="IPR009351">
    <property type="entry name" value="AlkZ-like"/>
</dbReference>
<keyword evidence="2" id="KW-1185">Reference proteome</keyword>
<proteinExistence type="predicted"/>
<name>A0ABN3H132_9ACTN</name>
<dbReference type="PANTHER" id="PTHR38479">
    <property type="entry name" value="LMO0824 PROTEIN"/>
    <property type="match status" value="1"/>
</dbReference>
<dbReference type="EMBL" id="BAAASD010000043">
    <property type="protein sequence ID" value="GAA2366405.1"/>
    <property type="molecule type" value="Genomic_DNA"/>
</dbReference>
<organism evidence="1 2">
    <name type="scientific">Streptomyces cuspidosporus</name>
    <dbReference type="NCBI Taxonomy" id="66882"/>
    <lineage>
        <taxon>Bacteria</taxon>
        <taxon>Bacillati</taxon>
        <taxon>Actinomycetota</taxon>
        <taxon>Actinomycetes</taxon>
        <taxon>Kitasatosporales</taxon>
        <taxon>Streptomycetaceae</taxon>
        <taxon>Streptomyces</taxon>
    </lineage>
</organism>
<reference evidence="1 2" key="1">
    <citation type="journal article" date="2019" name="Int. J. Syst. Evol. Microbiol.">
        <title>The Global Catalogue of Microorganisms (GCM) 10K type strain sequencing project: providing services to taxonomists for standard genome sequencing and annotation.</title>
        <authorList>
            <consortium name="The Broad Institute Genomics Platform"/>
            <consortium name="The Broad Institute Genome Sequencing Center for Infectious Disease"/>
            <person name="Wu L."/>
            <person name="Ma J."/>
        </authorList>
    </citation>
    <scope>NUCLEOTIDE SEQUENCE [LARGE SCALE GENOMIC DNA]</scope>
    <source>
        <strain evidence="1 2">JCM 4316</strain>
    </source>
</reference>
<dbReference type="Pfam" id="PF06224">
    <property type="entry name" value="AlkZ-like"/>
    <property type="match status" value="1"/>
</dbReference>
<evidence type="ECO:0000313" key="2">
    <source>
        <dbReference type="Proteomes" id="UP001500253"/>
    </source>
</evidence>
<dbReference type="RefSeq" id="WP_346178270.1">
    <property type="nucleotide sequence ID" value="NZ_BAAASD010000043.1"/>
</dbReference>
<dbReference type="PANTHER" id="PTHR38479:SF2">
    <property type="entry name" value="WINGED HELIX DNA-BINDING DOMAIN-CONTAINING PROTEIN"/>
    <property type="match status" value="1"/>
</dbReference>
<protein>
    <submittedName>
        <fullName evidence="1">Winged helix DNA-binding domain-containing protein</fullName>
    </submittedName>
</protein>
<evidence type="ECO:0000313" key="1">
    <source>
        <dbReference type="EMBL" id="GAA2366405.1"/>
    </source>
</evidence>
<sequence>MSDSLPRVTPAQRRARLGRRHLLAPSARAATVEEVADAVVGLHATDPATVYLSACARLREPGAGKVERALYEDVSLVKLLSMRRTIFAVTTELAPVVGSSTARAIAARERATLLKHLRERAEEHWDEARLAEVEKAVLAAVAARGEATTAEVAEDVPALRERIVMAPGKPYAARQTVGSRLLRLLASDGHLRRCRPRGSWTSSLYPWAPAPALPDLPVREAKAELARRWLAAYGPATEADLKWWTGWTATDTRRALADIGAEGVALEEGTGYVVPGDVPGDVPGVGGPAGEDEPWAALLPALDPTAMGWQSRGWYLDPDHVKPLFDRSGNIGPTVWWNGRVVGGWAQRADGEVVWRALSDVGREGAAAVEAEAARLSGWLGEVRVTPRFRTPLERELTS</sequence>
<comment type="caution">
    <text evidence="1">The sequence shown here is derived from an EMBL/GenBank/DDBJ whole genome shotgun (WGS) entry which is preliminary data.</text>
</comment>
<keyword evidence="1" id="KW-0238">DNA-binding</keyword>